<organism evidence="7 8">
    <name type="scientific">Roseateles aquae</name>
    <dbReference type="NCBI Taxonomy" id="3077235"/>
    <lineage>
        <taxon>Bacteria</taxon>
        <taxon>Pseudomonadati</taxon>
        <taxon>Pseudomonadota</taxon>
        <taxon>Betaproteobacteria</taxon>
        <taxon>Burkholderiales</taxon>
        <taxon>Sphaerotilaceae</taxon>
        <taxon>Roseateles</taxon>
    </lineage>
</organism>
<comment type="caution">
    <text evidence="7">The sequence shown here is derived from an EMBL/GenBank/DDBJ whole genome shotgun (WGS) entry which is preliminary data.</text>
</comment>
<keyword evidence="5 6" id="KW-0472">Membrane</keyword>
<feature type="transmembrane region" description="Helical" evidence="6">
    <location>
        <begin position="158"/>
        <end position="179"/>
    </location>
</feature>
<feature type="transmembrane region" description="Helical" evidence="6">
    <location>
        <begin position="6"/>
        <end position="28"/>
    </location>
</feature>
<comment type="subcellular location">
    <subcellularLocation>
        <location evidence="1">Cell membrane</location>
        <topology evidence="1">Multi-pass membrane protein</topology>
    </subcellularLocation>
</comment>
<evidence type="ECO:0000256" key="3">
    <source>
        <dbReference type="ARBA" id="ARBA00022692"/>
    </source>
</evidence>
<keyword evidence="4 6" id="KW-1133">Transmembrane helix</keyword>
<dbReference type="PANTHER" id="PTHR30086">
    <property type="entry name" value="ARGININE EXPORTER PROTEIN ARGO"/>
    <property type="match status" value="1"/>
</dbReference>
<evidence type="ECO:0000256" key="2">
    <source>
        <dbReference type="ARBA" id="ARBA00022475"/>
    </source>
</evidence>
<reference evidence="7" key="1">
    <citation type="submission" date="2023-09" db="EMBL/GenBank/DDBJ databases">
        <title>Paucibacter sp. APW11 Genome sequencing and assembly.</title>
        <authorList>
            <person name="Kim I."/>
        </authorList>
    </citation>
    <scope>NUCLEOTIDE SEQUENCE</scope>
    <source>
        <strain evidence="7">APW11</strain>
    </source>
</reference>
<dbReference type="EMBL" id="JAVXZY010000006">
    <property type="protein sequence ID" value="MDT9000837.1"/>
    <property type="molecule type" value="Genomic_DNA"/>
</dbReference>
<protein>
    <submittedName>
        <fullName evidence="7">LysE family translocator</fullName>
    </submittedName>
</protein>
<evidence type="ECO:0000256" key="1">
    <source>
        <dbReference type="ARBA" id="ARBA00004651"/>
    </source>
</evidence>
<dbReference type="InterPro" id="IPR001123">
    <property type="entry name" value="LeuE-type"/>
</dbReference>
<feature type="transmembrane region" description="Helical" evidence="6">
    <location>
        <begin position="76"/>
        <end position="93"/>
    </location>
</feature>
<gene>
    <name evidence="7" type="ORF">RQP53_16295</name>
</gene>
<evidence type="ECO:0000256" key="6">
    <source>
        <dbReference type="SAM" id="Phobius"/>
    </source>
</evidence>
<name>A0ABU3PEW2_9BURK</name>
<proteinExistence type="predicted"/>
<dbReference type="RefSeq" id="WP_315651715.1">
    <property type="nucleotide sequence ID" value="NZ_JAVXZY010000006.1"/>
</dbReference>
<keyword evidence="2" id="KW-1003">Cell membrane</keyword>
<evidence type="ECO:0000256" key="4">
    <source>
        <dbReference type="ARBA" id="ARBA00022989"/>
    </source>
</evidence>
<feature type="transmembrane region" description="Helical" evidence="6">
    <location>
        <begin position="191"/>
        <end position="212"/>
    </location>
</feature>
<dbReference type="Proteomes" id="UP001246372">
    <property type="component" value="Unassembled WGS sequence"/>
</dbReference>
<feature type="transmembrane region" description="Helical" evidence="6">
    <location>
        <begin position="40"/>
        <end position="64"/>
    </location>
</feature>
<sequence>MWINPDVLPAFLAAVAVLMLVPGPDFFLITSQAATRGARYGAACALGIGAAGLLQTTLVAAGLGHLMETWPSIATAVRWAGAAYLGWMGLSLLRRWWRERRLPVEAVAGRPEVRSVTQIFMAGLLNNLLNPKALLFFSVFIPQFVDPAFAAAPLQLATLGLLLTLLALLFNLAVALLFAQLKQLRLGRGALSRHGNGLIGALFVLIAGRLALARAS</sequence>
<dbReference type="Pfam" id="PF01810">
    <property type="entry name" value="LysE"/>
    <property type="match status" value="1"/>
</dbReference>
<keyword evidence="8" id="KW-1185">Reference proteome</keyword>
<dbReference type="PANTHER" id="PTHR30086:SF20">
    <property type="entry name" value="ARGININE EXPORTER PROTEIN ARGO-RELATED"/>
    <property type="match status" value="1"/>
</dbReference>
<accession>A0ABU3PEW2</accession>
<evidence type="ECO:0000256" key="5">
    <source>
        <dbReference type="ARBA" id="ARBA00023136"/>
    </source>
</evidence>
<evidence type="ECO:0000313" key="8">
    <source>
        <dbReference type="Proteomes" id="UP001246372"/>
    </source>
</evidence>
<dbReference type="PIRSF" id="PIRSF006324">
    <property type="entry name" value="LeuE"/>
    <property type="match status" value="1"/>
</dbReference>
<keyword evidence="3 6" id="KW-0812">Transmembrane</keyword>
<evidence type="ECO:0000313" key="7">
    <source>
        <dbReference type="EMBL" id="MDT9000837.1"/>
    </source>
</evidence>